<proteinExistence type="predicted"/>
<accession>A0A026WGM0</accession>
<evidence type="ECO:0000313" key="1">
    <source>
        <dbReference type="EMBL" id="EZA55202.1"/>
    </source>
</evidence>
<dbReference type="Pfam" id="PF06585">
    <property type="entry name" value="JHBP"/>
    <property type="match status" value="1"/>
</dbReference>
<feature type="non-terminal residue" evidence="1">
    <location>
        <position position="1"/>
    </location>
</feature>
<reference evidence="1 2" key="1">
    <citation type="journal article" date="2014" name="Curr. Biol.">
        <title>The genome of the clonal raider ant Cerapachys biroi.</title>
        <authorList>
            <person name="Oxley P.R."/>
            <person name="Ji L."/>
            <person name="Fetter-Pruneda I."/>
            <person name="McKenzie S.K."/>
            <person name="Li C."/>
            <person name="Hu H."/>
            <person name="Zhang G."/>
            <person name="Kronauer D.J."/>
        </authorList>
    </citation>
    <scope>NUCLEOTIDE SEQUENCE [LARGE SCALE GENOMIC DNA]</scope>
</reference>
<dbReference type="InterPro" id="IPR010562">
    <property type="entry name" value="Haemolymph_juvenile_hormone-bd"/>
</dbReference>
<dbReference type="OMA" id="CLNIDIN"/>
<dbReference type="Proteomes" id="UP000053097">
    <property type="component" value="Unassembled WGS sequence"/>
</dbReference>
<dbReference type="EMBL" id="KK107218">
    <property type="protein sequence ID" value="EZA55202.1"/>
    <property type="molecule type" value="Genomic_DNA"/>
</dbReference>
<keyword evidence="2" id="KW-1185">Reference proteome</keyword>
<gene>
    <name evidence="1" type="ORF">X777_05272</name>
</gene>
<dbReference type="InterPro" id="IPR038606">
    <property type="entry name" value="To_sf"/>
</dbReference>
<name>A0A026WGM0_OOCBI</name>
<sequence length="144" mass="16356">LPSCNHTCHRDATDYSTCLRDAVQEAWPATICSRYLGLPEFNFPSLNPYTFYDHHHATYDSGILYIDVQAINISLKGFRNIRFLDAEAYFTDNIFHLDIDVQTSQIIEDRGGLAHIIGSASPFTLNSTGTKIFSVRIVEYATMW</sequence>
<protein>
    <submittedName>
        <fullName evidence="1">Uncharacterized protein</fullName>
    </submittedName>
</protein>
<dbReference type="AlphaFoldDB" id="A0A026WGM0"/>
<evidence type="ECO:0000313" key="2">
    <source>
        <dbReference type="Proteomes" id="UP000053097"/>
    </source>
</evidence>
<dbReference type="Gene3D" id="3.15.10.30">
    <property type="entry name" value="Haemolymph juvenile hormone binding protein"/>
    <property type="match status" value="1"/>
</dbReference>
<organism evidence="1 2">
    <name type="scientific">Ooceraea biroi</name>
    <name type="common">Clonal raider ant</name>
    <name type="synonym">Cerapachys biroi</name>
    <dbReference type="NCBI Taxonomy" id="2015173"/>
    <lineage>
        <taxon>Eukaryota</taxon>
        <taxon>Metazoa</taxon>
        <taxon>Ecdysozoa</taxon>
        <taxon>Arthropoda</taxon>
        <taxon>Hexapoda</taxon>
        <taxon>Insecta</taxon>
        <taxon>Pterygota</taxon>
        <taxon>Neoptera</taxon>
        <taxon>Endopterygota</taxon>
        <taxon>Hymenoptera</taxon>
        <taxon>Apocrita</taxon>
        <taxon>Aculeata</taxon>
        <taxon>Formicoidea</taxon>
        <taxon>Formicidae</taxon>
        <taxon>Dorylinae</taxon>
        <taxon>Ooceraea</taxon>
    </lineage>
</organism>